<keyword evidence="3" id="KW-1185">Reference proteome</keyword>
<comment type="caution">
    <text evidence="2">The sequence shown here is derived from an EMBL/GenBank/DDBJ whole genome shotgun (WGS) entry which is preliminary data.</text>
</comment>
<evidence type="ECO:0000313" key="3">
    <source>
        <dbReference type="Proteomes" id="UP000521032"/>
    </source>
</evidence>
<dbReference type="EMBL" id="CAJEWE010000003">
    <property type="protein sequence ID" value="CAD2071018.1"/>
    <property type="molecule type" value="Genomic_DNA"/>
</dbReference>
<dbReference type="InterPro" id="IPR000182">
    <property type="entry name" value="GNAT_dom"/>
</dbReference>
<proteinExistence type="predicted"/>
<dbReference type="AlphaFoldDB" id="A0A6V7R1R6"/>
<dbReference type="InterPro" id="IPR016181">
    <property type="entry name" value="Acyl_CoA_acyltransferase"/>
</dbReference>
<dbReference type="Pfam" id="PF00583">
    <property type="entry name" value="Acetyltransf_1"/>
    <property type="match status" value="1"/>
</dbReference>
<protein>
    <recommendedName>
        <fullName evidence="1">N-acetyltransferase domain-containing protein</fullName>
    </recommendedName>
</protein>
<feature type="domain" description="N-acetyltransferase" evidence="1">
    <location>
        <begin position="1"/>
        <end position="156"/>
    </location>
</feature>
<dbReference type="Proteomes" id="UP000521032">
    <property type="component" value="Unassembled WGS sequence"/>
</dbReference>
<dbReference type="PROSITE" id="PS51186">
    <property type="entry name" value="GNAT"/>
    <property type="match status" value="1"/>
</dbReference>
<sequence length="156" mass="18134">MELRLEEVIDKDQKARIARVILEDLPEWFGLPESTKEYVTESKEKPFIVAKVDDEAAGFIVLTETSPDCAEIYVMGVRKKYHRLGIGRKLNEAYETLAKENGYTYSQVKTVATGHYDTYDQTNQFYLTVGYKPLEIFPTLWDEWNPCQVYVKYLGE</sequence>
<organism evidence="2 3">
    <name type="scientific">Phocicoccus schoeneichii</name>
    <dbReference type="NCBI Taxonomy" id="1812261"/>
    <lineage>
        <taxon>Bacteria</taxon>
        <taxon>Bacillati</taxon>
        <taxon>Bacillota</taxon>
        <taxon>Bacilli</taxon>
        <taxon>Bacillales</taxon>
        <taxon>Salinicoccaceae</taxon>
        <taxon>Phocicoccus</taxon>
    </lineage>
</organism>
<dbReference type="RefSeq" id="WP_186084526.1">
    <property type="nucleotide sequence ID" value="NZ_BMDB01000003.1"/>
</dbReference>
<accession>A0A6V7R1R6</accession>
<name>A0A6V7R1R6_9BACL</name>
<evidence type="ECO:0000259" key="1">
    <source>
        <dbReference type="PROSITE" id="PS51186"/>
    </source>
</evidence>
<reference evidence="2 3" key="1">
    <citation type="submission" date="2020-07" db="EMBL/GenBank/DDBJ databases">
        <authorList>
            <person name="Criscuolo A."/>
        </authorList>
    </citation>
    <scope>NUCLEOTIDE SEQUENCE [LARGE SCALE GENOMIC DNA]</scope>
    <source>
        <strain evidence="3">CIP 111030</strain>
    </source>
</reference>
<dbReference type="Gene3D" id="3.40.630.30">
    <property type="match status" value="1"/>
</dbReference>
<gene>
    <name evidence="2" type="ORF">JEOSCH030_00143</name>
</gene>
<evidence type="ECO:0000313" key="2">
    <source>
        <dbReference type="EMBL" id="CAD2071018.1"/>
    </source>
</evidence>
<dbReference type="GO" id="GO:0016747">
    <property type="term" value="F:acyltransferase activity, transferring groups other than amino-acyl groups"/>
    <property type="evidence" value="ECO:0007669"/>
    <property type="project" value="InterPro"/>
</dbReference>
<dbReference type="CDD" id="cd04301">
    <property type="entry name" value="NAT_SF"/>
    <property type="match status" value="1"/>
</dbReference>
<dbReference type="SUPFAM" id="SSF55729">
    <property type="entry name" value="Acyl-CoA N-acyltransferases (Nat)"/>
    <property type="match status" value="1"/>
</dbReference>